<sequence length="321" mass="36002">MFERPNIMALLRTVERTSVRAGVRPTRLGRDFWLGYALTLPAFLVVVGLVAYPLGYAFWLSLQDIKVGGQGQFVGLANYARLLFDRDSRIYGLFWNSVKVTFLYTGGALAGKFVIGMVSALILNAQIRARHFWRTLLFVPWAIPAVVSAFTWRWMYNDVNGVINTLLTNLGLVDRPILFLADPKLALWSVLIAAIWQGAPFWTMTFLAGLQAIPRELYEAAAIDGATPFQQYFRITLPLLTPVITVTVMLSAIWTSNAIQYVYILTNGGPANATETFPLLAYHEGMQAYDLGIASTIPLVFFPVFAVLIYFLTRRMLRQEG</sequence>
<dbReference type="SUPFAM" id="SSF161098">
    <property type="entry name" value="MetI-like"/>
    <property type="match status" value="1"/>
</dbReference>
<keyword evidence="3" id="KW-1003">Cell membrane</keyword>
<dbReference type="InterPro" id="IPR000515">
    <property type="entry name" value="MetI-like"/>
</dbReference>
<protein>
    <submittedName>
        <fullName evidence="8">Sugar ABC transporter permease</fullName>
    </submittedName>
</protein>
<name>A0A7C2B698_THERO</name>
<feature type="transmembrane region" description="Helical" evidence="7">
    <location>
        <begin position="185"/>
        <end position="210"/>
    </location>
</feature>
<accession>A0A7C2B698</accession>
<comment type="caution">
    <text evidence="8">The sequence shown here is derived from an EMBL/GenBank/DDBJ whole genome shotgun (WGS) entry which is preliminary data.</text>
</comment>
<feature type="transmembrane region" description="Helical" evidence="7">
    <location>
        <begin position="135"/>
        <end position="155"/>
    </location>
</feature>
<comment type="similarity">
    <text evidence="7">Belongs to the binding-protein-dependent transport system permease family.</text>
</comment>
<comment type="subcellular location">
    <subcellularLocation>
        <location evidence="1 7">Cell membrane</location>
        <topology evidence="1 7">Multi-pass membrane protein</topology>
    </subcellularLocation>
</comment>
<dbReference type="CDD" id="cd06261">
    <property type="entry name" value="TM_PBP2"/>
    <property type="match status" value="1"/>
</dbReference>
<keyword evidence="6 7" id="KW-0472">Membrane</keyword>
<evidence type="ECO:0000256" key="6">
    <source>
        <dbReference type="ARBA" id="ARBA00023136"/>
    </source>
</evidence>
<evidence type="ECO:0000256" key="2">
    <source>
        <dbReference type="ARBA" id="ARBA00022448"/>
    </source>
</evidence>
<dbReference type="AlphaFoldDB" id="A0A7C2B698"/>
<dbReference type="PANTHER" id="PTHR43005:SF1">
    <property type="entry name" value="SPERMIDINE_PUTRESCINE TRANSPORT SYSTEM PERMEASE PROTEIN"/>
    <property type="match status" value="1"/>
</dbReference>
<dbReference type="PANTHER" id="PTHR43005">
    <property type="entry name" value="BLR7065 PROTEIN"/>
    <property type="match status" value="1"/>
</dbReference>
<reference evidence="8" key="1">
    <citation type="journal article" date="2020" name="mSystems">
        <title>Genome- and Community-Level Interaction Insights into Carbon Utilization and Element Cycling Functions of Hydrothermarchaeota in Hydrothermal Sediment.</title>
        <authorList>
            <person name="Zhou Z."/>
            <person name="Liu Y."/>
            <person name="Xu W."/>
            <person name="Pan J."/>
            <person name="Luo Z.H."/>
            <person name="Li M."/>
        </authorList>
    </citation>
    <scope>NUCLEOTIDE SEQUENCE [LARGE SCALE GENOMIC DNA]</scope>
    <source>
        <strain evidence="8">SpSt-222</strain>
    </source>
</reference>
<dbReference type="Pfam" id="PF00528">
    <property type="entry name" value="BPD_transp_1"/>
    <property type="match status" value="1"/>
</dbReference>
<feature type="transmembrane region" description="Helical" evidence="7">
    <location>
        <begin position="231"/>
        <end position="254"/>
    </location>
</feature>
<proteinExistence type="inferred from homology"/>
<keyword evidence="4 7" id="KW-0812">Transmembrane</keyword>
<dbReference type="PROSITE" id="PS50928">
    <property type="entry name" value="ABC_TM1"/>
    <property type="match status" value="1"/>
</dbReference>
<feature type="transmembrane region" description="Helical" evidence="7">
    <location>
        <begin position="102"/>
        <end position="123"/>
    </location>
</feature>
<feature type="transmembrane region" description="Helical" evidence="7">
    <location>
        <begin position="33"/>
        <end position="54"/>
    </location>
</feature>
<evidence type="ECO:0000256" key="3">
    <source>
        <dbReference type="ARBA" id="ARBA00022475"/>
    </source>
</evidence>
<dbReference type="InterPro" id="IPR035906">
    <property type="entry name" value="MetI-like_sf"/>
</dbReference>
<evidence type="ECO:0000256" key="5">
    <source>
        <dbReference type="ARBA" id="ARBA00022989"/>
    </source>
</evidence>
<evidence type="ECO:0000256" key="7">
    <source>
        <dbReference type="RuleBase" id="RU363032"/>
    </source>
</evidence>
<dbReference type="GO" id="GO:0055085">
    <property type="term" value="P:transmembrane transport"/>
    <property type="evidence" value="ECO:0007669"/>
    <property type="project" value="InterPro"/>
</dbReference>
<organism evidence="8">
    <name type="scientific">Thermomicrobium roseum</name>
    <dbReference type="NCBI Taxonomy" id="500"/>
    <lineage>
        <taxon>Bacteria</taxon>
        <taxon>Pseudomonadati</taxon>
        <taxon>Thermomicrobiota</taxon>
        <taxon>Thermomicrobia</taxon>
        <taxon>Thermomicrobiales</taxon>
        <taxon>Thermomicrobiaceae</taxon>
        <taxon>Thermomicrobium</taxon>
    </lineage>
</organism>
<feature type="transmembrane region" description="Helical" evidence="7">
    <location>
        <begin position="291"/>
        <end position="312"/>
    </location>
</feature>
<keyword evidence="2 7" id="KW-0813">Transport</keyword>
<keyword evidence="5 7" id="KW-1133">Transmembrane helix</keyword>
<evidence type="ECO:0000256" key="4">
    <source>
        <dbReference type="ARBA" id="ARBA00022692"/>
    </source>
</evidence>
<evidence type="ECO:0000256" key="1">
    <source>
        <dbReference type="ARBA" id="ARBA00004651"/>
    </source>
</evidence>
<gene>
    <name evidence="8" type="ORF">ENP47_06075</name>
</gene>
<dbReference type="EMBL" id="DSJL01000011">
    <property type="protein sequence ID" value="HEF65143.1"/>
    <property type="molecule type" value="Genomic_DNA"/>
</dbReference>
<dbReference type="GO" id="GO:0005886">
    <property type="term" value="C:plasma membrane"/>
    <property type="evidence" value="ECO:0007669"/>
    <property type="project" value="UniProtKB-SubCell"/>
</dbReference>
<evidence type="ECO:0000313" key="8">
    <source>
        <dbReference type="EMBL" id="HEF65143.1"/>
    </source>
</evidence>
<dbReference type="Gene3D" id="1.10.3720.10">
    <property type="entry name" value="MetI-like"/>
    <property type="match status" value="1"/>
</dbReference>